<dbReference type="EMBL" id="CP030759">
    <property type="protein sequence ID" value="AXA35464.1"/>
    <property type="molecule type" value="Genomic_DNA"/>
</dbReference>
<feature type="region of interest" description="Disordered" evidence="1">
    <location>
        <begin position="22"/>
        <end position="42"/>
    </location>
</feature>
<evidence type="ECO:0000313" key="2">
    <source>
        <dbReference type="EMBL" id="AXA35464.1"/>
    </source>
</evidence>
<reference evidence="2 3" key="1">
    <citation type="submission" date="2018-05" db="EMBL/GenBank/DDBJ databases">
        <title>A metagenomic window into the 2 km-deep terrestrial subsurface aquifer revealed taxonomically and functionally diverse microbial community comprising novel uncultured bacterial lineages.</title>
        <authorList>
            <person name="Kadnikov V.V."/>
            <person name="Mardanov A.V."/>
            <person name="Beletsky A.V."/>
            <person name="Banks D."/>
            <person name="Pimenov N.V."/>
            <person name="Frank Y.A."/>
            <person name="Karnachuk O.V."/>
            <person name="Ravin N.V."/>
        </authorList>
    </citation>
    <scope>NUCLEOTIDE SEQUENCE [LARGE SCALE GENOMIC DNA]</scope>
    <source>
        <strain evidence="2">BY</strain>
    </source>
</reference>
<evidence type="ECO:0000313" key="3">
    <source>
        <dbReference type="Proteomes" id="UP000262583"/>
    </source>
</evidence>
<proteinExistence type="predicted"/>
<accession>A0A2Z4Y2Z9</accession>
<dbReference type="KEGG" id="schv:BRCON_0687"/>
<dbReference type="AlphaFoldDB" id="A0A2Z4Y2Z9"/>
<dbReference type="Proteomes" id="UP000262583">
    <property type="component" value="Chromosome"/>
</dbReference>
<protein>
    <submittedName>
        <fullName evidence="2">Uncharacterized protein</fullName>
    </submittedName>
</protein>
<evidence type="ECO:0000256" key="1">
    <source>
        <dbReference type="SAM" id="MobiDB-lite"/>
    </source>
</evidence>
<name>A0A2Z4Y2Z9_SUMC1</name>
<sequence>MLHDLSQLLKIRPHRVNIGKTGVMNFNSQPNLKDTSKSRIDA</sequence>
<organism evidence="2 3">
    <name type="scientific">Sumerlaea chitinivorans</name>
    <dbReference type="NCBI Taxonomy" id="2250252"/>
    <lineage>
        <taxon>Bacteria</taxon>
        <taxon>Candidatus Sumerlaeota</taxon>
        <taxon>Candidatus Sumerlaeia</taxon>
        <taxon>Candidatus Sumerlaeales</taxon>
        <taxon>Candidatus Sumerlaeaceae</taxon>
        <taxon>Candidatus Sumerlaea</taxon>
    </lineage>
</organism>
<gene>
    <name evidence="2" type="ORF">BRCON_0687</name>
</gene>
<feature type="compositionally biased region" description="Polar residues" evidence="1">
    <location>
        <begin position="24"/>
        <end position="33"/>
    </location>
</feature>